<reference evidence="7 8" key="1">
    <citation type="submission" date="2024-09" db="EMBL/GenBank/DDBJ databases">
        <title>Chromosome-scale assembly of Riccia fluitans.</title>
        <authorList>
            <person name="Paukszto L."/>
            <person name="Sawicki J."/>
            <person name="Karawczyk K."/>
            <person name="Piernik-Szablinska J."/>
            <person name="Szczecinska M."/>
            <person name="Mazdziarz M."/>
        </authorList>
    </citation>
    <scope>NUCLEOTIDE SEQUENCE [LARGE SCALE GENOMIC DNA]</scope>
    <source>
        <strain evidence="7">Rf_01</strain>
        <tissue evidence="7">Aerial parts of the thallus</tissue>
    </source>
</reference>
<dbReference type="SMART" id="SM00270">
    <property type="entry name" value="ChtBD1"/>
    <property type="match status" value="1"/>
</dbReference>
<name>A0ABD1XTZ3_9MARC</name>
<gene>
    <name evidence="7" type="ORF">R1flu_023058</name>
</gene>
<evidence type="ECO:0000256" key="3">
    <source>
        <dbReference type="PROSITE-ProRule" id="PRU00261"/>
    </source>
</evidence>
<evidence type="ECO:0000256" key="4">
    <source>
        <dbReference type="SAM" id="MobiDB-lite"/>
    </source>
</evidence>
<evidence type="ECO:0000259" key="6">
    <source>
        <dbReference type="PROSITE" id="PS50941"/>
    </source>
</evidence>
<feature type="region of interest" description="Disordered" evidence="4">
    <location>
        <begin position="111"/>
        <end position="135"/>
    </location>
</feature>
<keyword evidence="8" id="KW-1185">Reference proteome</keyword>
<dbReference type="InterPro" id="IPR001002">
    <property type="entry name" value="Chitin-bd_1"/>
</dbReference>
<dbReference type="Pfam" id="PF00187">
    <property type="entry name" value="Chitin_bind_1"/>
    <property type="match status" value="1"/>
</dbReference>
<evidence type="ECO:0000313" key="8">
    <source>
        <dbReference type="Proteomes" id="UP001605036"/>
    </source>
</evidence>
<dbReference type="CDD" id="cd00035">
    <property type="entry name" value="ChtBD1"/>
    <property type="match status" value="1"/>
</dbReference>
<evidence type="ECO:0000256" key="5">
    <source>
        <dbReference type="SAM" id="SignalP"/>
    </source>
</evidence>
<dbReference type="SUPFAM" id="SSF57016">
    <property type="entry name" value="Plant lectins/antimicrobial peptides"/>
    <property type="match status" value="1"/>
</dbReference>
<feature type="region of interest" description="Disordered" evidence="4">
    <location>
        <begin position="69"/>
        <end position="88"/>
    </location>
</feature>
<organism evidence="7 8">
    <name type="scientific">Riccia fluitans</name>
    <dbReference type="NCBI Taxonomy" id="41844"/>
    <lineage>
        <taxon>Eukaryota</taxon>
        <taxon>Viridiplantae</taxon>
        <taxon>Streptophyta</taxon>
        <taxon>Embryophyta</taxon>
        <taxon>Marchantiophyta</taxon>
        <taxon>Marchantiopsida</taxon>
        <taxon>Marchantiidae</taxon>
        <taxon>Marchantiales</taxon>
        <taxon>Ricciaceae</taxon>
        <taxon>Riccia</taxon>
    </lineage>
</organism>
<dbReference type="AlphaFoldDB" id="A0ABD1XTZ3"/>
<dbReference type="FunFam" id="3.30.60.10:FF:000006">
    <property type="entry name" value="Agglutinin isolectin 1"/>
    <property type="match status" value="1"/>
</dbReference>
<feature type="disulfide bond" evidence="3">
    <location>
        <begin position="41"/>
        <end position="55"/>
    </location>
</feature>
<dbReference type="Gene3D" id="3.30.60.10">
    <property type="entry name" value="Endochitinase-like"/>
    <property type="match status" value="1"/>
</dbReference>
<dbReference type="InterPro" id="IPR036861">
    <property type="entry name" value="Endochitinase-like_sf"/>
</dbReference>
<evidence type="ECO:0000256" key="2">
    <source>
        <dbReference type="ARBA" id="ARBA00023157"/>
    </source>
</evidence>
<comment type="caution">
    <text evidence="7">The sequence shown here is derived from an EMBL/GenBank/DDBJ whole genome shotgun (WGS) entry which is preliminary data.</text>
</comment>
<dbReference type="PRINTS" id="PR00451">
    <property type="entry name" value="CHITINBINDNG"/>
</dbReference>
<dbReference type="PROSITE" id="PS50941">
    <property type="entry name" value="CHIT_BIND_I_2"/>
    <property type="match status" value="1"/>
</dbReference>
<evidence type="ECO:0000256" key="1">
    <source>
        <dbReference type="ARBA" id="ARBA00022669"/>
    </source>
</evidence>
<dbReference type="Proteomes" id="UP001605036">
    <property type="component" value="Unassembled WGS sequence"/>
</dbReference>
<dbReference type="PROSITE" id="PS00026">
    <property type="entry name" value="CHIT_BIND_I_1"/>
    <property type="match status" value="1"/>
</dbReference>
<feature type="signal peptide" evidence="5">
    <location>
        <begin position="1"/>
        <end position="24"/>
    </location>
</feature>
<keyword evidence="1 3" id="KW-0147">Chitin-binding</keyword>
<dbReference type="InterPro" id="IPR018371">
    <property type="entry name" value="Chitin-binding_1_CS"/>
</dbReference>
<dbReference type="GO" id="GO:0008061">
    <property type="term" value="F:chitin binding"/>
    <property type="evidence" value="ECO:0007669"/>
    <property type="project" value="UniProtKB-UniRule"/>
</dbReference>
<comment type="caution">
    <text evidence="3">Lacks conserved residue(s) required for the propagation of feature annotation.</text>
</comment>
<feature type="disulfide bond" evidence="3">
    <location>
        <begin position="36"/>
        <end position="48"/>
    </location>
</feature>
<protein>
    <recommendedName>
        <fullName evidence="6">Chitin-binding type-1 domain-containing protein</fullName>
    </recommendedName>
</protein>
<feature type="chain" id="PRO_5044849141" description="Chitin-binding type-1 domain-containing protein" evidence="5">
    <location>
        <begin position="25"/>
        <end position="150"/>
    </location>
</feature>
<proteinExistence type="predicted"/>
<sequence>MAAKVTWLVTTLSASLLLLQLCAAIQWCSQAGNAECSGNLCCSQYGYCGSSLDYCGAGCQSGPCDPWLPASNPSPPPSGDGSTGEASYYTAPFVPTECVTVTMKTSFLQTSTLPQAETENPTSGPTVGTVENGSAFSAREMAVQAQTPSL</sequence>
<dbReference type="EMBL" id="JBHFFA010000007">
    <property type="protein sequence ID" value="KAL2611366.1"/>
    <property type="molecule type" value="Genomic_DNA"/>
</dbReference>
<accession>A0ABD1XTZ3</accession>
<keyword evidence="2 3" id="KW-1015">Disulfide bond</keyword>
<feature type="domain" description="Chitin-binding type-1" evidence="6">
    <location>
        <begin position="19"/>
        <end position="66"/>
    </location>
</feature>
<evidence type="ECO:0000313" key="7">
    <source>
        <dbReference type="EMBL" id="KAL2611366.1"/>
    </source>
</evidence>
<keyword evidence="5" id="KW-0732">Signal</keyword>